<gene>
    <name evidence="7" type="ORF">DVK44_10555</name>
</gene>
<keyword evidence="4" id="KW-0479">Metal-binding</keyword>
<evidence type="ECO:0008006" key="9">
    <source>
        <dbReference type="Google" id="ProtNLM"/>
    </source>
</evidence>
<dbReference type="Gene3D" id="1.10.600.10">
    <property type="entry name" value="Farnesyl Diphosphate Synthase"/>
    <property type="match status" value="1"/>
</dbReference>
<reference evidence="8" key="1">
    <citation type="submission" date="2018-07" db="EMBL/GenBank/DDBJ databases">
        <authorList>
            <person name="Zhao J."/>
        </authorList>
    </citation>
    <scope>NUCLEOTIDE SEQUENCE [LARGE SCALE GENOMIC DNA]</scope>
    <source>
        <strain evidence="8">GSSD-12</strain>
    </source>
</reference>
<accession>A0A345HMZ9</accession>
<dbReference type="GO" id="GO:0008299">
    <property type="term" value="P:isoprenoid biosynthetic process"/>
    <property type="evidence" value="ECO:0007669"/>
    <property type="project" value="InterPro"/>
</dbReference>
<evidence type="ECO:0000256" key="3">
    <source>
        <dbReference type="ARBA" id="ARBA00022679"/>
    </source>
</evidence>
<dbReference type="Proteomes" id="UP000253868">
    <property type="component" value="Chromosome"/>
</dbReference>
<dbReference type="SUPFAM" id="SSF48576">
    <property type="entry name" value="Terpenoid synthases"/>
    <property type="match status" value="1"/>
</dbReference>
<sequence>MSPGPTSRSDIPRRNAMHVPSHGTLISWQQELEAKLIRIASDTQFTARISEPLVHKAAVAYLTRPSKRLLGMAFLHAAHMLGVDGYRFHDLIAVSAALEIRHGAILLHDDIVDGDTRRGGHPTAHHALRNPFGPDEAAGAALLAGDILAGMAPLPILGSGLPGSVRSRLCELFQANTALVAAGQIEQLHLDVRRDPNTVGENEILRIHAGQFAPYLMCSIHLAGALAGLGDTALARITEAGVPLCQAFQVQNDLAGYTELARVLTSDPETESALTLANTSDLGRRRRTVLVHTALNRLPGGDHAQLTAYLNGADTDFLTVLSLIEASGAAEHCTALITNLQAQSRKNISNDPGLPPETRTALTTTWDYMNALYDPASPISRLYLDARTDLARFGK</sequence>
<comment type="similarity">
    <text evidence="2 6">Belongs to the FPP/GGPP synthase family.</text>
</comment>
<dbReference type="Pfam" id="PF00348">
    <property type="entry name" value="polyprenyl_synt"/>
    <property type="match status" value="1"/>
</dbReference>
<dbReference type="PANTHER" id="PTHR12001">
    <property type="entry name" value="GERANYLGERANYL PYROPHOSPHATE SYNTHASE"/>
    <property type="match status" value="1"/>
</dbReference>
<evidence type="ECO:0000256" key="4">
    <source>
        <dbReference type="ARBA" id="ARBA00022723"/>
    </source>
</evidence>
<dbReference type="GO" id="GO:0046872">
    <property type="term" value="F:metal ion binding"/>
    <property type="evidence" value="ECO:0007669"/>
    <property type="project" value="UniProtKB-KW"/>
</dbReference>
<dbReference type="InterPro" id="IPR000092">
    <property type="entry name" value="Polyprenyl_synt"/>
</dbReference>
<dbReference type="EMBL" id="CP031194">
    <property type="protein sequence ID" value="AXG78073.1"/>
    <property type="molecule type" value="Genomic_DNA"/>
</dbReference>
<keyword evidence="8" id="KW-1185">Reference proteome</keyword>
<dbReference type="AlphaFoldDB" id="A0A345HMZ9"/>
<name>A0A345HMZ9_9ACTN</name>
<evidence type="ECO:0000256" key="5">
    <source>
        <dbReference type="ARBA" id="ARBA00022842"/>
    </source>
</evidence>
<keyword evidence="5" id="KW-0460">Magnesium</keyword>
<keyword evidence="3 6" id="KW-0808">Transferase</keyword>
<dbReference type="KEGG" id="spad:DVK44_10555"/>
<dbReference type="InterPro" id="IPR008949">
    <property type="entry name" value="Isoprenoid_synthase_dom_sf"/>
</dbReference>
<evidence type="ECO:0000256" key="2">
    <source>
        <dbReference type="ARBA" id="ARBA00006706"/>
    </source>
</evidence>
<dbReference type="GO" id="GO:0004659">
    <property type="term" value="F:prenyltransferase activity"/>
    <property type="evidence" value="ECO:0007669"/>
    <property type="project" value="InterPro"/>
</dbReference>
<evidence type="ECO:0000256" key="1">
    <source>
        <dbReference type="ARBA" id="ARBA00001946"/>
    </source>
</evidence>
<proteinExistence type="inferred from homology"/>
<dbReference type="OrthoDB" id="4497239at2"/>
<evidence type="ECO:0000313" key="7">
    <source>
        <dbReference type="EMBL" id="AXG78073.1"/>
    </source>
</evidence>
<dbReference type="PANTHER" id="PTHR12001:SF85">
    <property type="entry name" value="SHORT CHAIN ISOPRENYL DIPHOSPHATE SYNTHASE"/>
    <property type="match status" value="1"/>
</dbReference>
<evidence type="ECO:0000313" key="8">
    <source>
        <dbReference type="Proteomes" id="UP000253868"/>
    </source>
</evidence>
<evidence type="ECO:0000256" key="6">
    <source>
        <dbReference type="RuleBase" id="RU004466"/>
    </source>
</evidence>
<comment type="cofactor">
    <cofactor evidence="1">
        <name>Mg(2+)</name>
        <dbReference type="ChEBI" id="CHEBI:18420"/>
    </cofactor>
</comment>
<organism evidence="7 8">
    <name type="scientific">Streptomyces paludis</name>
    <dbReference type="NCBI Taxonomy" id="2282738"/>
    <lineage>
        <taxon>Bacteria</taxon>
        <taxon>Bacillati</taxon>
        <taxon>Actinomycetota</taxon>
        <taxon>Actinomycetes</taxon>
        <taxon>Kitasatosporales</taxon>
        <taxon>Streptomycetaceae</taxon>
        <taxon>Streptomyces</taxon>
    </lineage>
</organism>
<protein>
    <recommendedName>
        <fullName evidence="9">Polyprenyl synthetase family protein</fullName>
    </recommendedName>
</protein>